<evidence type="ECO:0000256" key="5">
    <source>
        <dbReference type="ARBA" id="ARBA00038359"/>
    </source>
</evidence>
<keyword evidence="2 6" id="KW-0812">Transmembrane</keyword>
<accession>A0A4R8QZ33</accession>
<evidence type="ECO:0000256" key="6">
    <source>
        <dbReference type="SAM" id="Phobius"/>
    </source>
</evidence>
<feature type="transmembrane region" description="Helical" evidence="6">
    <location>
        <begin position="33"/>
        <end position="52"/>
    </location>
</feature>
<dbReference type="PANTHER" id="PTHR33048">
    <property type="entry name" value="PTH11-LIKE INTEGRAL MEMBRANE PROTEIN (AFU_ORTHOLOGUE AFUA_5G11245)"/>
    <property type="match status" value="1"/>
</dbReference>
<dbReference type="Proteomes" id="UP000295703">
    <property type="component" value="Unassembled WGS sequence"/>
</dbReference>
<evidence type="ECO:0000313" key="9">
    <source>
        <dbReference type="Proteomes" id="UP000295703"/>
    </source>
</evidence>
<dbReference type="Pfam" id="PF20684">
    <property type="entry name" value="Fung_rhodopsin"/>
    <property type="match status" value="1"/>
</dbReference>
<comment type="subcellular location">
    <subcellularLocation>
        <location evidence="1">Membrane</location>
        <topology evidence="1">Multi-pass membrane protein</topology>
    </subcellularLocation>
</comment>
<dbReference type="PANTHER" id="PTHR33048:SF162">
    <property type="entry name" value="SATRATOXIN BIOSYNTHESIS SC1 CLUSTER PROTEIN 4"/>
    <property type="match status" value="1"/>
</dbReference>
<comment type="caution">
    <text evidence="8">The sequence shown here is derived from an EMBL/GenBank/DDBJ whole genome shotgun (WGS) entry which is preliminary data.</text>
</comment>
<feature type="transmembrane region" description="Helical" evidence="6">
    <location>
        <begin position="64"/>
        <end position="82"/>
    </location>
</feature>
<sequence length="395" mass="44342">MSSSTDAPPRESLTERQMAYSAVNHVSPGMLTAVIWTSFSVATLFLMLRLFVRWRDRKRSALLLDDYWMMFAWLCLVALAVVQMNERPSLYYIARNNAGQPQPQQQQQHADDPNATVEQWRRWSFACNFMFWTTLYAVKASLLTTFYHCVSPNPCLRRFWFLVAATVAVTYVAGMVTAWTACGSDVSDFFRADRCKGGYWAWRAKLTIYVAATFDILTDLMIILLPVSLLPTLRLDKKKKIGLGVAFSLVFVTVCVCIVRMSQTVKGPAVDLVGLTLWSFVEAAAAVLVGSLPPLKALFTRKISEMYCSRRNRTCQRFAASDKEGGTCRGYDPSTTSRSVMVAESIPLDEMHRSRQTGGGIYVQRTCEWRVERVDEASNSEASDVQIVAKGSAVV</sequence>
<evidence type="ECO:0000256" key="3">
    <source>
        <dbReference type="ARBA" id="ARBA00022989"/>
    </source>
</evidence>
<feature type="transmembrane region" description="Helical" evidence="6">
    <location>
        <begin position="159"/>
        <end position="181"/>
    </location>
</feature>
<evidence type="ECO:0000256" key="1">
    <source>
        <dbReference type="ARBA" id="ARBA00004141"/>
    </source>
</evidence>
<evidence type="ECO:0000259" key="7">
    <source>
        <dbReference type="Pfam" id="PF20684"/>
    </source>
</evidence>
<feature type="transmembrane region" description="Helical" evidence="6">
    <location>
        <begin position="273"/>
        <end position="292"/>
    </location>
</feature>
<comment type="similarity">
    <text evidence="5">Belongs to the SAT4 family.</text>
</comment>
<dbReference type="GO" id="GO:0016020">
    <property type="term" value="C:membrane"/>
    <property type="evidence" value="ECO:0007669"/>
    <property type="project" value="UniProtKB-SubCell"/>
</dbReference>
<name>A0A4R8QZ33_COLTR</name>
<feature type="domain" description="Rhodopsin" evidence="7">
    <location>
        <begin position="48"/>
        <end position="300"/>
    </location>
</feature>
<feature type="transmembrane region" description="Helical" evidence="6">
    <location>
        <begin position="129"/>
        <end position="147"/>
    </location>
</feature>
<dbReference type="EMBL" id="RYZW01000159">
    <property type="protein sequence ID" value="TDZ40503.1"/>
    <property type="molecule type" value="Genomic_DNA"/>
</dbReference>
<organism evidence="8 9">
    <name type="scientific">Colletotrichum trifolii</name>
    <dbReference type="NCBI Taxonomy" id="5466"/>
    <lineage>
        <taxon>Eukaryota</taxon>
        <taxon>Fungi</taxon>
        <taxon>Dikarya</taxon>
        <taxon>Ascomycota</taxon>
        <taxon>Pezizomycotina</taxon>
        <taxon>Sordariomycetes</taxon>
        <taxon>Hypocreomycetidae</taxon>
        <taxon>Glomerellales</taxon>
        <taxon>Glomerellaceae</taxon>
        <taxon>Colletotrichum</taxon>
        <taxon>Colletotrichum orbiculare species complex</taxon>
    </lineage>
</organism>
<evidence type="ECO:0000256" key="2">
    <source>
        <dbReference type="ARBA" id="ARBA00022692"/>
    </source>
</evidence>
<gene>
    <name evidence="8" type="ORF">CTRI78_v010286</name>
</gene>
<evidence type="ECO:0000256" key="4">
    <source>
        <dbReference type="ARBA" id="ARBA00023136"/>
    </source>
</evidence>
<feature type="transmembrane region" description="Helical" evidence="6">
    <location>
        <begin position="241"/>
        <end position="261"/>
    </location>
</feature>
<protein>
    <recommendedName>
        <fullName evidence="7">Rhodopsin domain-containing protein</fullName>
    </recommendedName>
</protein>
<keyword evidence="9" id="KW-1185">Reference proteome</keyword>
<proteinExistence type="inferred from homology"/>
<dbReference type="AlphaFoldDB" id="A0A4R8QZ33"/>
<keyword evidence="3 6" id="KW-1133">Transmembrane helix</keyword>
<evidence type="ECO:0000313" key="8">
    <source>
        <dbReference type="EMBL" id="TDZ40503.1"/>
    </source>
</evidence>
<reference evidence="8 9" key="1">
    <citation type="submission" date="2018-12" db="EMBL/GenBank/DDBJ databases">
        <title>Genome sequence and assembly of Colletotrichum trifolii.</title>
        <authorList>
            <person name="Gan P."/>
            <person name="Shirasu K."/>
        </authorList>
    </citation>
    <scope>NUCLEOTIDE SEQUENCE [LARGE SCALE GENOMIC DNA]</scope>
    <source>
        <strain evidence="8 9">543-2</strain>
    </source>
</reference>
<feature type="transmembrane region" description="Helical" evidence="6">
    <location>
        <begin position="206"/>
        <end position="229"/>
    </location>
</feature>
<keyword evidence="4 6" id="KW-0472">Membrane</keyword>
<dbReference type="STRING" id="5466.A0A4R8QZ33"/>
<dbReference type="InterPro" id="IPR052337">
    <property type="entry name" value="SAT4-like"/>
</dbReference>
<dbReference type="InterPro" id="IPR049326">
    <property type="entry name" value="Rhodopsin_dom_fungi"/>
</dbReference>